<name>A0AAV8VA94_9CUCU</name>
<dbReference type="Proteomes" id="UP001159042">
    <property type="component" value="Unassembled WGS sequence"/>
</dbReference>
<accession>A0AAV8VA94</accession>
<keyword evidence="3" id="KW-1185">Reference proteome</keyword>
<feature type="region of interest" description="Disordered" evidence="1">
    <location>
        <begin position="224"/>
        <end position="304"/>
    </location>
</feature>
<dbReference type="EMBL" id="JANEYG010000239">
    <property type="protein sequence ID" value="KAJ8910826.1"/>
    <property type="molecule type" value="Genomic_DNA"/>
</dbReference>
<comment type="caution">
    <text evidence="2">The sequence shown here is derived from an EMBL/GenBank/DDBJ whole genome shotgun (WGS) entry which is preliminary data.</text>
</comment>
<protein>
    <submittedName>
        <fullName evidence="2">Uncharacterized protein</fullName>
    </submittedName>
</protein>
<dbReference type="AlphaFoldDB" id="A0AAV8VA94"/>
<evidence type="ECO:0000256" key="1">
    <source>
        <dbReference type="SAM" id="MobiDB-lite"/>
    </source>
</evidence>
<evidence type="ECO:0000313" key="2">
    <source>
        <dbReference type="EMBL" id="KAJ8910826.1"/>
    </source>
</evidence>
<feature type="compositionally biased region" description="Basic and acidic residues" evidence="1">
    <location>
        <begin position="253"/>
        <end position="275"/>
    </location>
</feature>
<sequence length="319" mass="35824">MAQEVTINGEAIQWSNNVKYLGVHLDRTMMWGHHVAETIRKAKTARGRLYPLLCGDSRLNLRNKLLLIKSVIQPQLTYASTAWGHACNTHLNRIQAVENIALRTATSAPWFVRNRDLYRDLEWTPVQEVIKVKAAKVYAKATDHENPLLRAAVDYEPDRAATHKRPKQQLLDPGSKITAADREQTLTIDDFRPRGPAVAFAATSPRTPILIPLSGRAHTRLGSDSLRLHNLPPTLPKLTTQDRTGATFAAPVRDTDYPRGLDEPAKKQQKTEKRQKIPPSRRGGARTGGDPSKSPHQPDLRLGWAWDKVHLYGRPGLQR</sequence>
<reference evidence="2 3" key="1">
    <citation type="journal article" date="2023" name="Insect Mol. Biol.">
        <title>Genome sequencing provides insights into the evolution of gene families encoding plant cell wall-degrading enzymes in longhorned beetles.</title>
        <authorList>
            <person name="Shin N.R."/>
            <person name="Okamura Y."/>
            <person name="Kirsch R."/>
            <person name="Pauchet Y."/>
        </authorList>
    </citation>
    <scope>NUCLEOTIDE SEQUENCE [LARGE SCALE GENOMIC DNA]</scope>
    <source>
        <strain evidence="2">EAD_L_NR</strain>
    </source>
</reference>
<gene>
    <name evidence="2" type="ORF">NQ315_015561</name>
</gene>
<evidence type="ECO:0000313" key="3">
    <source>
        <dbReference type="Proteomes" id="UP001159042"/>
    </source>
</evidence>
<organism evidence="2 3">
    <name type="scientific">Exocentrus adspersus</name>
    <dbReference type="NCBI Taxonomy" id="1586481"/>
    <lineage>
        <taxon>Eukaryota</taxon>
        <taxon>Metazoa</taxon>
        <taxon>Ecdysozoa</taxon>
        <taxon>Arthropoda</taxon>
        <taxon>Hexapoda</taxon>
        <taxon>Insecta</taxon>
        <taxon>Pterygota</taxon>
        <taxon>Neoptera</taxon>
        <taxon>Endopterygota</taxon>
        <taxon>Coleoptera</taxon>
        <taxon>Polyphaga</taxon>
        <taxon>Cucujiformia</taxon>
        <taxon>Chrysomeloidea</taxon>
        <taxon>Cerambycidae</taxon>
        <taxon>Lamiinae</taxon>
        <taxon>Acanthocinini</taxon>
        <taxon>Exocentrus</taxon>
    </lineage>
</organism>
<proteinExistence type="predicted"/>